<reference evidence="1" key="1">
    <citation type="submission" date="2020-03" db="EMBL/GenBank/DDBJ databases">
        <title>The deep terrestrial virosphere.</title>
        <authorList>
            <person name="Holmfeldt K."/>
            <person name="Nilsson E."/>
            <person name="Simone D."/>
            <person name="Lopez-Fernandez M."/>
            <person name="Wu X."/>
            <person name="de Brujin I."/>
            <person name="Lundin D."/>
            <person name="Andersson A."/>
            <person name="Bertilsson S."/>
            <person name="Dopson M."/>
        </authorList>
    </citation>
    <scope>NUCLEOTIDE SEQUENCE</scope>
    <source>
        <strain evidence="3">MM415A00356</strain>
        <strain evidence="2">MM415B00404</strain>
        <strain evidence="1">TM448A01405</strain>
        <strain evidence="4">TM448B02468</strain>
    </source>
</reference>
<proteinExistence type="predicted"/>
<protein>
    <submittedName>
        <fullName evidence="1">Putative tail protein</fullName>
    </submittedName>
</protein>
<dbReference type="EMBL" id="MT142498">
    <property type="protein sequence ID" value="QJA82870.1"/>
    <property type="molecule type" value="Genomic_DNA"/>
</dbReference>
<dbReference type="EMBL" id="MT144143">
    <property type="protein sequence ID" value="QJA49566.1"/>
    <property type="molecule type" value="Genomic_DNA"/>
</dbReference>
<dbReference type="EMBL" id="MT141536">
    <property type="protein sequence ID" value="QJA65334.1"/>
    <property type="molecule type" value="Genomic_DNA"/>
</dbReference>
<name>A0A6H1ZNR6_9ZZZZ</name>
<gene>
    <name evidence="3" type="ORF">MM415A00356_0019</name>
    <name evidence="2" type="ORF">MM415B00404_0036</name>
    <name evidence="1" type="ORF">TM448A01405_0005</name>
    <name evidence="4" type="ORF">TM448B02468_0006</name>
</gene>
<organism evidence="1">
    <name type="scientific">viral metagenome</name>
    <dbReference type="NCBI Taxonomy" id="1070528"/>
    <lineage>
        <taxon>unclassified sequences</taxon>
        <taxon>metagenomes</taxon>
        <taxon>organismal metagenomes</taxon>
    </lineage>
</organism>
<evidence type="ECO:0000313" key="4">
    <source>
        <dbReference type="EMBL" id="QJI01337.1"/>
    </source>
</evidence>
<dbReference type="AlphaFoldDB" id="A0A6H1ZNR6"/>
<sequence length="135" mass="14560">MAGLAVLATIIKGVSLFKNLQDGDNVKKPAEDGVHNIALRLEGEAKKATVVDTGRLRASMTHRFLGMGAEVGTNVQYASFVEYGTKNMESRHMEGGRKMFGLGMLGYAVKVIKTWAAKEGDDIAKKIAESICRGD</sequence>
<evidence type="ECO:0000313" key="1">
    <source>
        <dbReference type="EMBL" id="QJA49566.1"/>
    </source>
</evidence>
<evidence type="ECO:0000313" key="2">
    <source>
        <dbReference type="EMBL" id="QJA65334.1"/>
    </source>
</evidence>
<accession>A0A6H1ZNR6</accession>
<dbReference type="InterPro" id="IPR010064">
    <property type="entry name" value="HK97-gp10_tail"/>
</dbReference>
<evidence type="ECO:0000313" key="3">
    <source>
        <dbReference type="EMBL" id="QJA82870.1"/>
    </source>
</evidence>
<dbReference type="EMBL" id="MT144916">
    <property type="protein sequence ID" value="QJI01337.1"/>
    <property type="molecule type" value="Genomic_DNA"/>
</dbReference>
<dbReference type="Pfam" id="PF04883">
    <property type="entry name" value="HK97-gp10_like"/>
    <property type="match status" value="1"/>
</dbReference>